<keyword evidence="5" id="KW-0949">S-adenosyl-L-methionine</keyword>
<evidence type="ECO:0000256" key="4">
    <source>
        <dbReference type="ARBA" id="ARBA00022679"/>
    </source>
</evidence>
<dbReference type="PANTHER" id="PTHR30481:SF2">
    <property type="entry name" value="SITE-SPECIFIC DNA-METHYLTRANSFERASE (ADENINE-SPECIFIC)"/>
    <property type="match status" value="1"/>
</dbReference>
<comment type="similarity">
    <text evidence="1">Belongs to the N(4)/N(6)-methyltransferase family.</text>
</comment>
<sequence length="308" mass="34592">MTTRYLSPLRYPGGKARLAPYLASLLRQQRPRPTAYAEPFAGGAGAALRLLVDEHVETIHINDLNPGIAAFWRAVTNHPAEFEERVRRAIVNLDTWHEAVATYNDLETRDDLTLGFATFLLNRCNRSGILDARPIGGLDQTGAWKIDARYNHDTLARRVRLIGQYSSRIHVTELDARAFITGLEKRADADLLFMYVDPPYLGQGEHLYMDSLTLVDHQELATRLRATPVKWFLTYDADPRITDELYAGLRCKEFDIAHTAHTQHVGTEYALFSDHATASGERLMRLGESRWVHDGPVIGGSLEPAGSN</sequence>
<dbReference type="SUPFAM" id="SSF53335">
    <property type="entry name" value="S-adenosyl-L-methionine-dependent methyltransferases"/>
    <property type="match status" value="1"/>
</dbReference>
<keyword evidence="3 7" id="KW-0489">Methyltransferase</keyword>
<dbReference type="InterPro" id="IPR023095">
    <property type="entry name" value="Ade_MeTrfase_dom_2"/>
</dbReference>
<evidence type="ECO:0000256" key="1">
    <source>
        <dbReference type="ARBA" id="ARBA00006594"/>
    </source>
</evidence>
<name>A0A4Q9KNB3_PROTD</name>
<evidence type="ECO:0000256" key="5">
    <source>
        <dbReference type="ARBA" id="ARBA00022691"/>
    </source>
</evidence>
<comment type="caution">
    <text evidence="7">The sequence shown here is derived from an EMBL/GenBank/DDBJ whole genome shotgun (WGS) entry which is preliminary data.</text>
</comment>
<dbReference type="OrthoDB" id="9805629at2"/>
<dbReference type="Gene3D" id="1.10.1020.10">
    <property type="entry name" value="Adenine-specific Methyltransferase, Domain 2"/>
    <property type="match status" value="1"/>
</dbReference>
<dbReference type="PRINTS" id="PR00505">
    <property type="entry name" value="D12N6MTFRASE"/>
</dbReference>
<evidence type="ECO:0000256" key="6">
    <source>
        <dbReference type="ARBA" id="ARBA00047942"/>
    </source>
</evidence>
<dbReference type="Proteomes" id="UP000291933">
    <property type="component" value="Unassembled WGS sequence"/>
</dbReference>
<dbReference type="PANTHER" id="PTHR30481">
    <property type="entry name" value="DNA ADENINE METHYLASE"/>
    <property type="match status" value="1"/>
</dbReference>
<dbReference type="InterPro" id="IPR029063">
    <property type="entry name" value="SAM-dependent_MTases_sf"/>
</dbReference>
<dbReference type="InterPro" id="IPR012327">
    <property type="entry name" value="MeTrfase_D12"/>
</dbReference>
<keyword evidence="4" id="KW-0808">Transferase</keyword>
<evidence type="ECO:0000256" key="2">
    <source>
        <dbReference type="ARBA" id="ARBA00011900"/>
    </source>
</evidence>
<dbReference type="GO" id="GO:0009007">
    <property type="term" value="F:site-specific DNA-methyltransferase (adenine-specific) activity"/>
    <property type="evidence" value="ECO:0007669"/>
    <property type="project" value="UniProtKB-EC"/>
</dbReference>
<dbReference type="Gene3D" id="3.40.50.150">
    <property type="entry name" value="Vaccinia Virus protein VP39"/>
    <property type="match status" value="1"/>
</dbReference>
<organism evidence="7 8">
    <name type="scientific">Propioniciclava tarda</name>
    <dbReference type="NCBI Taxonomy" id="433330"/>
    <lineage>
        <taxon>Bacteria</taxon>
        <taxon>Bacillati</taxon>
        <taxon>Actinomycetota</taxon>
        <taxon>Actinomycetes</taxon>
        <taxon>Propionibacteriales</taxon>
        <taxon>Propionibacteriaceae</taxon>
        <taxon>Propioniciclava</taxon>
    </lineage>
</organism>
<gene>
    <name evidence="7" type="ORF">ET996_03470</name>
</gene>
<accession>A0A4Q9KNB3</accession>
<evidence type="ECO:0000313" key="7">
    <source>
        <dbReference type="EMBL" id="TBT96033.1"/>
    </source>
</evidence>
<protein>
    <recommendedName>
        <fullName evidence="2">site-specific DNA-methyltransferase (adenine-specific)</fullName>
        <ecNumber evidence="2">2.1.1.72</ecNumber>
    </recommendedName>
</protein>
<evidence type="ECO:0000256" key="3">
    <source>
        <dbReference type="ARBA" id="ARBA00022603"/>
    </source>
</evidence>
<dbReference type="RefSeq" id="WP_131171148.1">
    <property type="nucleotide sequence ID" value="NZ_FXTL01000002.1"/>
</dbReference>
<dbReference type="Pfam" id="PF02086">
    <property type="entry name" value="MethyltransfD12"/>
    <property type="match status" value="1"/>
</dbReference>
<comment type="catalytic activity">
    <reaction evidence="6">
        <text>a 2'-deoxyadenosine in DNA + S-adenosyl-L-methionine = an N(6)-methyl-2'-deoxyadenosine in DNA + S-adenosyl-L-homocysteine + H(+)</text>
        <dbReference type="Rhea" id="RHEA:15197"/>
        <dbReference type="Rhea" id="RHEA-COMP:12418"/>
        <dbReference type="Rhea" id="RHEA-COMP:12419"/>
        <dbReference type="ChEBI" id="CHEBI:15378"/>
        <dbReference type="ChEBI" id="CHEBI:57856"/>
        <dbReference type="ChEBI" id="CHEBI:59789"/>
        <dbReference type="ChEBI" id="CHEBI:90615"/>
        <dbReference type="ChEBI" id="CHEBI:90616"/>
        <dbReference type="EC" id="2.1.1.72"/>
    </reaction>
</comment>
<dbReference type="GO" id="GO:1904047">
    <property type="term" value="F:S-adenosyl-L-methionine binding"/>
    <property type="evidence" value="ECO:0007669"/>
    <property type="project" value="TreeGrafter"/>
</dbReference>
<evidence type="ECO:0000313" key="8">
    <source>
        <dbReference type="Proteomes" id="UP000291933"/>
    </source>
</evidence>
<dbReference type="AlphaFoldDB" id="A0A4Q9KNB3"/>
<dbReference type="InterPro" id="IPR012263">
    <property type="entry name" value="M_m6A_EcoRV"/>
</dbReference>
<proteinExistence type="inferred from homology"/>
<keyword evidence="8" id="KW-1185">Reference proteome</keyword>
<reference evidence="7 8" key="1">
    <citation type="submission" date="2019-01" db="EMBL/GenBank/DDBJ databases">
        <title>Lactibacter flavus gen. nov., sp. nov., a novel bacterium of the family Propionibacteriaceae isolated from raw milk and dairy products.</title>
        <authorList>
            <person name="Huptas C."/>
            <person name="Wenning M."/>
            <person name="Breitenwieser F."/>
            <person name="Doll E."/>
            <person name="Von Neubeck M."/>
            <person name="Busse H.-J."/>
            <person name="Scherer S."/>
        </authorList>
    </citation>
    <scope>NUCLEOTIDE SEQUENCE [LARGE SCALE GENOMIC DNA]</scope>
    <source>
        <strain evidence="7 8">DSM 22130</strain>
    </source>
</reference>
<dbReference type="GO" id="GO:0032259">
    <property type="term" value="P:methylation"/>
    <property type="evidence" value="ECO:0007669"/>
    <property type="project" value="UniProtKB-KW"/>
</dbReference>
<dbReference type="GO" id="GO:0043565">
    <property type="term" value="F:sequence-specific DNA binding"/>
    <property type="evidence" value="ECO:0007669"/>
    <property type="project" value="TreeGrafter"/>
</dbReference>
<dbReference type="GO" id="GO:0006298">
    <property type="term" value="P:mismatch repair"/>
    <property type="evidence" value="ECO:0007669"/>
    <property type="project" value="TreeGrafter"/>
</dbReference>
<dbReference type="PIRSF" id="PIRSF000398">
    <property type="entry name" value="M_m6A_EcoRV"/>
    <property type="match status" value="1"/>
</dbReference>
<dbReference type="EC" id="2.1.1.72" evidence="2"/>
<dbReference type="GO" id="GO:0009307">
    <property type="term" value="P:DNA restriction-modification system"/>
    <property type="evidence" value="ECO:0007669"/>
    <property type="project" value="InterPro"/>
</dbReference>
<dbReference type="EMBL" id="SDMR01000002">
    <property type="protein sequence ID" value="TBT96033.1"/>
    <property type="molecule type" value="Genomic_DNA"/>
</dbReference>